<name>K2N137_9HYPH</name>
<feature type="region of interest" description="Disordered" evidence="1">
    <location>
        <begin position="1"/>
        <end position="59"/>
    </location>
</feature>
<dbReference type="AlphaFoldDB" id="K2N137"/>
<gene>
    <name evidence="2" type="ORF">NA2_15894</name>
</gene>
<dbReference type="Proteomes" id="UP000006786">
    <property type="component" value="Unassembled WGS sequence"/>
</dbReference>
<comment type="caution">
    <text evidence="2">The sequence shown here is derived from an EMBL/GenBank/DDBJ whole genome shotgun (WGS) entry which is preliminary data.</text>
</comment>
<sequence>PIAPAPVAPQEPPRARPAQPAEPRLPAEPSIQIAETTADRGPATLSPEPRATPQLATGPVTAGATVAAAPVAAAAVLAPTRPIPPSPMEEPVHRDAESTFAQDTMDELSEALDHHVSQERAKADPSLEDEMSKLLEELSDERK</sequence>
<evidence type="ECO:0000256" key="1">
    <source>
        <dbReference type="SAM" id="MobiDB-lite"/>
    </source>
</evidence>
<feature type="non-terminal residue" evidence="2">
    <location>
        <position position="1"/>
    </location>
</feature>
<keyword evidence="3" id="KW-1185">Reference proteome</keyword>
<reference evidence="2 3" key="1">
    <citation type="journal article" date="2012" name="J. Bacteriol.">
        <title>Genome Sequence of Nitratireductor pacificus Type Strain pht-3B.</title>
        <authorList>
            <person name="Lai Q."/>
            <person name="Li G."/>
            <person name="Shao Z."/>
        </authorList>
    </citation>
    <scope>NUCLEOTIDE SEQUENCE [LARGE SCALE GENOMIC DNA]</scope>
    <source>
        <strain evidence="3">pht-3B</strain>
    </source>
</reference>
<evidence type="ECO:0000313" key="2">
    <source>
        <dbReference type="EMBL" id="EKF17963.1"/>
    </source>
</evidence>
<accession>K2N137</accession>
<proteinExistence type="predicted"/>
<feature type="compositionally biased region" description="Low complexity" evidence="1">
    <location>
        <begin position="16"/>
        <end position="29"/>
    </location>
</feature>
<feature type="compositionally biased region" description="Basic and acidic residues" evidence="1">
    <location>
        <begin position="111"/>
        <end position="143"/>
    </location>
</feature>
<organism evidence="2 3">
    <name type="scientific">Nitratireductor pacificus pht-3B</name>
    <dbReference type="NCBI Taxonomy" id="391937"/>
    <lineage>
        <taxon>Bacteria</taxon>
        <taxon>Pseudomonadati</taxon>
        <taxon>Pseudomonadota</taxon>
        <taxon>Alphaproteobacteria</taxon>
        <taxon>Hyphomicrobiales</taxon>
        <taxon>Phyllobacteriaceae</taxon>
        <taxon>Nitratireductor</taxon>
    </lineage>
</organism>
<protein>
    <submittedName>
        <fullName evidence="2">Uncharacterized protein</fullName>
    </submittedName>
</protein>
<dbReference type="EMBL" id="AMRM01000018">
    <property type="protein sequence ID" value="EKF17963.1"/>
    <property type="molecule type" value="Genomic_DNA"/>
</dbReference>
<feature type="region of interest" description="Disordered" evidence="1">
    <location>
        <begin position="80"/>
        <end position="143"/>
    </location>
</feature>
<dbReference type="PATRIC" id="fig|391937.3.peg.3264"/>
<evidence type="ECO:0000313" key="3">
    <source>
        <dbReference type="Proteomes" id="UP000006786"/>
    </source>
</evidence>
<feature type="compositionally biased region" description="Pro residues" evidence="1">
    <location>
        <begin position="1"/>
        <end position="12"/>
    </location>
</feature>